<evidence type="ECO:0000313" key="2">
    <source>
        <dbReference type="Proteomes" id="UP000321577"/>
    </source>
</evidence>
<proteinExistence type="predicted"/>
<name>A0A512M981_9BACT</name>
<protein>
    <recommendedName>
        <fullName evidence="3">Zinc/iron-chelating domain-containing protein</fullName>
    </recommendedName>
</protein>
<sequence>MNVTPEEVPVIAKYLGMEEADFIENCTRLNANRTGLSIIDKPNGECLYLEGLNVCRIQAVKPHQCSGFPNVWNFPGWREKCEAIEV</sequence>
<gene>
    <name evidence="1" type="ORF">BGE01nite_25950</name>
</gene>
<organism evidence="1 2">
    <name type="scientific">Brevifollis gellanilyticus</name>
    <dbReference type="NCBI Taxonomy" id="748831"/>
    <lineage>
        <taxon>Bacteria</taxon>
        <taxon>Pseudomonadati</taxon>
        <taxon>Verrucomicrobiota</taxon>
        <taxon>Verrucomicrobiia</taxon>
        <taxon>Verrucomicrobiales</taxon>
        <taxon>Verrucomicrobiaceae</taxon>
    </lineage>
</organism>
<dbReference type="EMBL" id="BKAG01000016">
    <property type="protein sequence ID" value="GEP43304.1"/>
    <property type="molecule type" value="Genomic_DNA"/>
</dbReference>
<evidence type="ECO:0000313" key="1">
    <source>
        <dbReference type="EMBL" id="GEP43304.1"/>
    </source>
</evidence>
<dbReference type="AlphaFoldDB" id="A0A512M981"/>
<accession>A0A512M981</accession>
<dbReference type="Proteomes" id="UP000321577">
    <property type="component" value="Unassembled WGS sequence"/>
</dbReference>
<keyword evidence="2" id="KW-1185">Reference proteome</keyword>
<evidence type="ECO:0008006" key="3">
    <source>
        <dbReference type="Google" id="ProtNLM"/>
    </source>
</evidence>
<comment type="caution">
    <text evidence="1">The sequence shown here is derived from an EMBL/GenBank/DDBJ whole genome shotgun (WGS) entry which is preliminary data.</text>
</comment>
<reference evidence="1 2" key="1">
    <citation type="submission" date="2019-07" db="EMBL/GenBank/DDBJ databases">
        <title>Whole genome shotgun sequence of Brevifollis gellanilyticus NBRC 108608.</title>
        <authorList>
            <person name="Hosoyama A."/>
            <person name="Uohara A."/>
            <person name="Ohji S."/>
            <person name="Ichikawa N."/>
        </authorList>
    </citation>
    <scope>NUCLEOTIDE SEQUENCE [LARGE SCALE GENOMIC DNA]</scope>
    <source>
        <strain evidence="1 2">NBRC 108608</strain>
    </source>
</reference>